<dbReference type="VEuPathDB" id="FungiDB:H257_01097"/>
<gene>
    <name evidence="1" type="ORF">H257_01097</name>
</gene>
<dbReference type="AlphaFoldDB" id="W4H7P6"/>
<accession>W4H7P6</accession>
<sequence>MVAQSTFTSSSSTTGGWLYPLSEGVGSGGNTTRDTVDGFVSFLARHFEIRHAMGLGLLVKAFAAGESTSVCQNLVDEFVSDASNVVIFAKKQPPASLPSSSESVGTLTFTLSKSPSPSSTPRPKKRCVDDVMSNDMAKTIESSDVNQKPSRANMEVNEKAGELAELAISLKGKRRGFAEKWIAVVEKAPWTRWAASFVPFLPPSSPGRIHFNGRLLTFFQVHGQAMWERYFCLPDRESPKSTTRLRAAIQEFGLVVHQLFELEGVNVFLFLAHYPHPSWPILSEHSLLPYNFQGSNFVRYLEAQHMKRWPSCADYCMQNKSSLKQTMSSYQPLAFLDWAAKFTPKAGAAFHWTFMQQCPTFFTDLKTALQDKTFDPETSPYISVQLPEPLPSKWSFPNGPQTKLRWDWVHQCAVDRSGP</sequence>
<protein>
    <submittedName>
        <fullName evidence="1">Uncharacterized protein</fullName>
    </submittedName>
</protein>
<dbReference type="OrthoDB" id="59463at2759"/>
<reference evidence="1" key="1">
    <citation type="submission" date="2013-12" db="EMBL/GenBank/DDBJ databases">
        <title>The Genome Sequence of Aphanomyces astaci APO3.</title>
        <authorList>
            <consortium name="The Broad Institute Genomics Platform"/>
            <person name="Russ C."/>
            <person name="Tyler B."/>
            <person name="van West P."/>
            <person name="Dieguez-Uribeondo J."/>
            <person name="Young S.K."/>
            <person name="Zeng Q."/>
            <person name="Gargeya S."/>
            <person name="Fitzgerald M."/>
            <person name="Abouelleil A."/>
            <person name="Alvarado L."/>
            <person name="Chapman S.B."/>
            <person name="Gainer-Dewar J."/>
            <person name="Goldberg J."/>
            <person name="Griggs A."/>
            <person name="Gujja S."/>
            <person name="Hansen M."/>
            <person name="Howarth C."/>
            <person name="Imamovic A."/>
            <person name="Ireland A."/>
            <person name="Larimer J."/>
            <person name="McCowan C."/>
            <person name="Murphy C."/>
            <person name="Pearson M."/>
            <person name="Poon T.W."/>
            <person name="Priest M."/>
            <person name="Roberts A."/>
            <person name="Saif S."/>
            <person name="Shea T."/>
            <person name="Sykes S."/>
            <person name="Wortman J."/>
            <person name="Nusbaum C."/>
            <person name="Birren B."/>
        </authorList>
    </citation>
    <scope>NUCLEOTIDE SEQUENCE [LARGE SCALE GENOMIC DNA]</scope>
    <source>
        <strain evidence="1">APO3</strain>
    </source>
</reference>
<organism evidence="1">
    <name type="scientific">Aphanomyces astaci</name>
    <name type="common">Crayfish plague agent</name>
    <dbReference type="NCBI Taxonomy" id="112090"/>
    <lineage>
        <taxon>Eukaryota</taxon>
        <taxon>Sar</taxon>
        <taxon>Stramenopiles</taxon>
        <taxon>Oomycota</taxon>
        <taxon>Saprolegniomycetes</taxon>
        <taxon>Saprolegniales</taxon>
        <taxon>Verrucalvaceae</taxon>
        <taxon>Aphanomyces</taxon>
    </lineage>
</organism>
<evidence type="ECO:0000313" key="1">
    <source>
        <dbReference type="EMBL" id="ETV87571.1"/>
    </source>
</evidence>
<dbReference type="GeneID" id="20803093"/>
<name>W4H7P6_APHAT</name>
<proteinExistence type="predicted"/>
<dbReference type="EMBL" id="KI913115">
    <property type="protein sequence ID" value="ETV87571.1"/>
    <property type="molecule type" value="Genomic_DNA"/>
</dbReference>
<dbReference type="RefSeq" id="XP_009822434.1">
    <property type="nucleotide sequence ID" value="XM_009824132.1"/>
</dbReference>